<sequence length="253" mass="28928">MAARKLITPQFRVQIGDYIFTNGIRTECCSTMKERCSWATIEYMPGYAGLLDFHFPNMTEAKIELGYDGDYDTLLTGYVVDGKALGPYKILDDTVFLMRTYVTETFLSCRPQDIVSYGLRKAGIETCILTDTVFPKKPVVSISRKNVVELIREVERVWGIRSSFYFKNGCFYWGTGETQKLIYELEEGKNLLSCIKCNHEFELKTIGVPWIHQGERIRVKHRKVTGEATVTAARVKADEEGSVRMFLTFETEG</sequence>
<name>A0ABR7H7J1_9FIRM</name>
<keyword evidence="2" id="KW-1185">Reference proteome</keyword>
<evidence type="ECO:0000313" key="2">
    <source>
        <dbReference type="Proteomes" id="UP000634672"/>
    </source>
</evidence>
<accession>A0ABR7H7J1</accession>
<protein>
    <submittedName>
        <fullName evidence="1">Uncharacterized protein</fullName>
    </submittedName>
</protein>
<reference evidence="1 2" key="1">
    <citation type="submission" date="2020-08" db="EMBL/GenBank/DDBJ databases">
        <title>Genome public.</title>
        <authorList>
            <person name="Liu C."/>
            <person name="Sun Q."/>
        </authorList>
    </citation>
    <scope>NUCLEOTIDE SEQUENCE [LARGE SCALE GENOMIC DNA]</scope>
    <source>
        <strain evidence="1 2">NSJ-66</strain>
    </source>
</reference>
<gene>
    <name evidence="1" type="ORF">H8S75_14385</name>
</gene>
<dbReference type="Proteomes" id="UP000634672">
    <property type="component" value="Unassembled WGS sequence"/>
</dbReference>
<comment type="caution">
    <text evidence="1">The sequence shown here is derived from an EMBL/GenBank/DDBJ whole genome shotgun (WGS) entry which is preliminary data.</text>
</comment>
<dbReference type="RefSeq" id="WP_187022223.1">
    <property type="nucleotide sequence ID" value="NZ_JACOPB010000006.1"/>
</dbReference>
<dbReference type="EMBL" id="JACOPB010000006">
    <property type="protein sequence ID" value="MBC5709142.1"/>
    <property type="molecule type" value="Genomic_DNA"/>
</dbReference>
<evidence type="ECO:0000313" key="1">
    <source>
        <dbReference type="EMBL" id="MBC5709142.1"/>
    </source>
</evidence>
<proteinExistence type="predicted"/>
<organism evidence="1 2">
    <name type="scientific">Hungatella hominis</name>
    <dbReference type="NCBI Taxonomy" id="2763050"/>
    <lineage>
        <taxon>Bacteria</taxon>
        <taxon>Bacillati</taxon>
        <taxon>Bacillota</taxon>
        <taxon>Clostridia</taxon>
        <taxon>Lachnospirales</taxon>
        <taxon>Lachnospiraceae</taxon>
        <taxon>Hungatella</taxon>
    </lineage>
</organism>